<evidence type="ECO:0000313" key="1">
    <source>
        <dbReference type="EMBL" id="BBH92209.1"/>
    </source>
</evidence>
<organism evidence="1">
    <name type="scientific">Thermogemmatispora argillosa</name>
    <dbReference type="NCBI Taxonomy" id="2045280"/>
    <lineage>
        <taxon>Bacteria</taxon>
        <taxon>Bacillati</taxon>
        <taxon>Chloroflexota</taxon>
        <taxon>Ktedonobacteria</taxon>
        <taxon>Thermogemmatisporales</taxon>
        <taxon>Thermogemmatisporaceae</taxon>
        <taxon>Thermogemmatispora</taxon>
    </lineage>
</organism>
<proteinExistence type="predicted"/>
<reference evidence="1" key="1">
    <citation type="submission" date="2018-12" db="EMBL/GenBank/DDBJ databases">
        <title>Novel natural products biosynthetic potential of the class Ktedonobacteria.</title>
        <authorList>
            <person name="Zheng Y."/>
            <person name="Saitou A."/>
            <person name="Wang C.M."/>
            <person name="Toyoda A."/>
            <person name="Minakuchi Y."/>
            <person name="Sekiguchi Y."/>
            <person name="Ueda K."/>
            <person name="Takano H."/>
            <person name="Sakai Y."/>
            <person name="Yokota A."/>
            <person name="Yabe S."/>
        </authorList>
    </citation>
    <scope>NUCLEOTIDE SEQUENCE</scope>
    <source>
        <strain evidence="1">A3-2</strain>
    </source>
</reference>
<dbReference type="EMBL" id="AP019377">
    <property type="protein sequence ID" value="BBH92209.1"/>
    <property type="molecule type" value="Genomic_DNA"/>
</dbReference>
<accession>A0A455SYN1</accession>
<protein>
    <submittedName>
        <fullName evidence="1">Uncharacterized protein</fullName>
    </submittedName>
</protein>
<gene>
    <name evidence="1" type="ORF">KTA_04080</name>
</gene>
<sequence length="137" mass="15408">MMSTLTVSIVGPQSAAAGAHGVDSSRLIARVTLHVQRKQVELLLYDQRYREELIECFTPGCMFTAGVVTPEGYALDALKVIYPWESAFIDVLQERLLLLGLRCVPEHKLPLLSWLSRWRRQDGLGDRVRLTEQDLGG</sequence>
<name>A0A455SYN1_9CHLR</name>
<dbReference type="AlphaFoldDB" id="A0A455SYN1"/>